<dbReference type="InterPro" id="IPR045378">
    <property type="entry name" value="LNT_N"/>
</dbReference>
<evidence type="ECO:0000256" key="4">
    <source>
        <dbReference type="ARBA" id="ARBA00022692"/>
    </source>
</evidence>
<feature type="transmembrane region" description="Helical" evidence="8">
    <location>
        <begin position="116"/>
        <end position="135"/>
    </location>
</feature>
<feature type="transmembrane region" description="Helical" evidence="8">
    <location>
        <begin position="492"/>
        <end position="514"/>
    </location>
</feature>
<evidence type="ECO:0000313" key="10">
    <source>
        <dbReference type="EMBL" id="PFG19671.1"/>
    </source>
</evidence>
<dbReference type="NCBIfam" id="TIGR00546">
    <property type="entry name" value="lnt"/>
    <property type="match status" value="1"/>
</dbReference>
<evidence type="ECO:0000259" key="9">
    <source>
        <dbReference type="PROSITE" id="PS50263"/>
    </source>
</evidence>
<name>A0A2A9CZW1_9MICO</name>
<dbReference type="PANTHER" id="PTHR38686">
    <property type="entry name" value="APOLIPOPROTEIN N-ACYLTRANSFERASE"/>
    <property type="match status" value="1"/>
</dbReference>
<dbReference type="InterPro" id="IPR004563">
    <property type="entry name" value="Apolipo_AcylTrfase"/>
</dbReference>
<evidence type="ECO:0000256" key="8">
    <source>
        <dbReference type="HAMAP-Rule" id="MF_01148"/>
    </source>
</evidence>
<evidence type="ECO:0000256" key="3">
    <source>
        <dbReference type="ARBA" id="ARBA00022679"/>
    </source>
</evidence>
<dbReference type="HAMAP" id="MF_01148">
    <property type="entry name" value="Lnt"/>
    <property type="match status" value="1"/>
</dbReference>
<comment type="similarity">
    <text evidence="8">Belongs to the CN hydrolase family. Apolipoprotein N-acyltransferase subfamily.</text>
</comment>
<comment type="catalytic activity">
    <reaction evidence="8">
        <text>N-terminal S-1,2-diacyl-sn-glyceryl-L-cysteinyl-[lipoprotein] + a glycerophospholipid = N-acyl-S-1,2-diacyl-sn-glyceryl-L-cysteinyl-[lipoprotein] + a 2-acyl-sn-glycero-3-phospholipid + H(+)</text>
        <dbReference type="Rhea" id="RHEA:48228"/>
        <dbReference type="Rhea" id="RHEA-COMP:14681"/>
        <dbReference type="Rhea" id="RHEA-COMP:14684"/>
        <dbReference type="ChEBI" id="CHEBI:15378"/>
        <dbReference type="ChEBI" id="CHEBI:136912"/>
        <dbReference type="ChEBI" id="CHEBI:140656"/>
        <dbReference type="ChEBI" id="CHEBI:140657"/>
        <dbReference type="ChEBI" id="CHEBI:140660"/>
        <dbReference type="EC" id="2.3.1.269"/>
    </reaction>
</comment>
<keyword evidence="6 8" id="KW-0472">Membrane</keyword>
<dbReference type="GO" id="GO:0042158">
    <property type="term" value="P:lipoprotein biosynthetic process"/>
    <property type="evidence" value="ECO:0007669"/>
    <property type="project" value="UniProtKB-UniRule"/>
</dbReference>
<dbReference type="SUPFAM" id="SSF56317">
    <property type="entry name" value="Carbon-nitrogen hydrolase"/>
    <property type="match status" value="1"/>
</dbReference>
<feature type="transmembrane region" description="Helical" evidence="8">
    <location>
        <begin position="54"/>
        <end position="74"/>
    </location>
</feature>
<evidence type="ECO:0000256" key="6">
    <source>
        <dbReference type="ARBA" id="ARBA00023136"/>
    </source>
</evidence>
<dbReference type="PROSITE" id="PS50263">
    <property type="entry name" value="CN_HYDROLASE"/>
    <property type="match status" value="1"/>
</dbReference>
<dbReference type="InterPro" id="IPR036526">
    <property type="entry name" value="C-N_Hydrolase_sf"/>
</dbReference>
<dbReference type="UniPathway" id="UPA00666"/>
<keyword evidence="5 8" id="KW-1133">Transmembrane helix</keyword>
<organism evidence="10 11">
    <name type="scientific">Serinibacter salmoneus</name>
    <dbReference type="NCBI Taxonomy" id="556530"/>
    <lineage>
        <taxon>Bacteria</taxon>
        <taxon>Bacillati</taxon>
        <taxon>Actinomycetota</taxon>
        <taxon>Actinomycetes</taxon>
        <taxon>Micrococcales</taxon>
        <taxon>Beutenbergiaceae</taxon>
        <taxon>Serinibacter</taxon>
    </lineage>
</organism>
<gene>
    <name evidence="8" type="primary">lnt</name>
    <name evidence="10" type="ORF">ATL40_1239</name>
</gene>
<evidence type="ECO:0000256" key="2">
    <source>
        <dbReference type="ARBA" id="ARBA00022475"/>
    </source>
</evidence>
<feature type="transmembrane region" description="Helical" evidence="8">
    <location>
        <begin position="80"/>
        <end position="104"/>
    </location>
</feature>
<sequence length="526" mass="55262">MPSPAQPSRTLSLLLAVAGGLLCDAAFPQRGLWPLAIAAVALLLLALRRDHAGWGFLVGTVWGLSFFLVHIWWANDSVGVIPWVALSAAQALAVGATAACWVWVRRLPALREHPWWSVLAFATVFSAWEVARSAAPFGGFPWGRLAYAQSTGPLLRLASLGGVVLVTFVVAALGAALALGVVALRRGGVLRASLAAIVVVAVPALAVLVPLDASAQAGTTRVGFVQGNVANPGLGAFANAREVVENHTAGTLALAQEYPGELDVVLWPENASDYNPREDAEAGALVAEAAEAIGAPILLGTQSYLRDEEGYAVERYNDYVLWEPGQGAVDVYAKQRPAPFAEYIPMRDIARRFSSAVDLVTVDMAPGTQVAVLDVTYPDDRVVPWGIGICFEVAYDDVLREAVLAGAQVLVVPTNNASFGYTAESEQQLAMTAFRAVELGRAAVQVSTVGVSGVVSPNGVVTQETELFTAAQGVAELPLRTGITLAARIGPWPAYVVLAATALLLVAAATHGAVTRTRSPRRRVAA</sequence>
<comment type="subcellular location">
    <subcellularLocation>
        <location evidence="1 8">Cell membrane</location>
        <topology evidence="1 8">Multi-pass membrane protein</topology>
    </subcellularLocation>
</comment>
<dbReference type="EMBL" id="PDJD01000001">
    <property type="protein sequence ID" value="PFG19671.1"/>
    <property type="molecule type" value="Genomic_DNA"/>
</dbReference>
<dbReference type="EC" id="2.3.1.269" evidence="8"/>
<proteinExistence type="inferred from homology"/>
<keyword evidence="7 8" id="KW-0012">Acyltransferase</keyword>
<dbReference type="Gene3D" id="3.60.110.10">
    <property type="entry name" value="Carbon-nitrogen hydrolase"/>
    <property type="match status" value="1"/>
</dbReference>
<keyword evidence="10" id="KW-0449">Lipoprotein</keyword>
<dbReference type="AlphaFoldDB" id="A0A2A9CZW1"/>
<dbReference type="PANTHER" id="PTHR38686:SF1">
    <property type="entry name" value="APOLIPOPROTEIN N-ACYLTRANSFERASE"/>
    <property type="match status" value="1"/>
</dbReference>
<evidence type="ECO:0000313" key="11">
    <source>
        <dbReference type="Proteomes" id="UP000224915"/>
    </source>
</evidence>
<keyword evidence="2 8" id="KW-1003">Cell membrane</keyword>
<reference evidence="10 11" key="1">
    <citation type="submission" date="2017-10" db="EMBL/GenBank/DDBJ databases">
        <title>Sequencing the genomes of 1000 actinobacteria strains.</title>
        <authorList>
            <person name="Klenk H.-P."/>
        </authorList>
    </citation>
    <scope>NUCLEOTIDE SEQUENCE [LARGE SCALE GENOMIC DNA]</scope>
    <source>
        <strain evidence="10 11">DSM 21801</strain>
    </source>
</reference>
<keyword evidence="11" id="KW-1185">Reference proteome</keyword>
<feature type="transmembrane region" description="Helical" evidence="8">
    <location>
        <begin position="189"/>
        <end position="211"/>
    </location>
</feature>
<accession>A0A2A9CZW1</accession>
<dbReference type="GO" id="GO:0016410">
    <property type="term" value="F:N-acyltransferase activity"/>
    <property type="evidence" value="ECO:0007669"/>
    <property type="project" value="UniProtKB-UniRule"/>
</dbReference>
<evidence type="ECO:0000256" key="5">
    <source>
        <dbReference type="ARBA" id="ARBA00022989"/>
    </source>
</evidence>
<dbReference type="OrthoDB" id="9804277at2"/>
<keyword evidence="3 8" id="KW-0808">Transferase</keyword>
<evidence type="ECO:0000256" key="7">
    <source>
        <dbReference type="ARBA" id="ARBA00023315"/>
    </source>
</evidence>
<dbReference type="Pfam" id="PF20154">
    <property type="entry name" value="LNT_N"/>
    <property type="match status" value="1"/>
</dbReference>
<evidence type="ECO:0000256" key="1">
    <source>
        <dbReference type="ARBA" id="ARBA00004651"/>
    </source>
</evidence>
<comment type="caution">
    <text evidence="10">The sequence shown here is derived from an EMBL/GenBank/DDBJ whole genome shotgun (WGS) entry which is preliminary data.</text>
</comment>
<comment type="pathway">
    <text evidence="8">Protein modification; lipoprotein biosynthesis (N-acyl transfer).</text>
</comment>
<dbReference type="Proteomes" id="UP000224915">
    <property type="component" value="Unassembled WGS sequence"/>
</dbReference>
<protein>
    <recommendedName>
        <fullName evidence="8">Apolipoprotein N-acyltransferase</fullName>
        <shortName evidence="8">ALP N-acyltransferase</shortName>
        <ecNumber evidence="8">2.3.1.269</ecNumber>
    </recommendedName>
</protein>
<dbReference type="GO" id="GO:0005886">
    <property type="term" value="C:plasma membrane"/>
    <property type="evidence" value="ECO:0007669"/>
    <property type="project" value="UniProtKB-SubCell"/>
</dbReference>
<dbReference type="InterPro" id="IPR003010">
    <property type="entry name" value="C-N_Hydrolase"/>
</dbReference>
<dbReference type="Pfam" id="PF00795">
    <property type="entry name" value="CN_hydrolase"/>
    <property type="match status" value="1"/>
</dbReference>
<feature type="transmembrane region" description="Helical" evidence="8">
    <location>
        <begin position="32"/>
        <end position="47"/>
    </location>
</feature>
<feature type="domain" description="CN hydrolase" evidence="9">
    <location>
        <begin position="225"/>
        <end position="479"/>
    </location>
</feature>
<comment type="function">
    <text evidence="8">Catalyzes the phospholipid dependent N-acylation of the N-terminal cysteine of apolipoprotein, the last step in lipoprotein maturation.</text>
</comment>
<dbReference type="CDD" id="cd07571">
    <property type="entry name" value="ALP_N-acyl_transferase"/>
    <property type="match status" value="1"/>
</dbReference>
<feature type="transmembrane region" description="Helical" evidence="8">
    <location>
        <begin position="155"/>
        <end position="182"/>
    </location>
</feature>
<keyword evidence="4 8" id="KW-0812">Transmembrane</keyword>
<dbReference type="RefSeq" id="WP_098468757.1">
    <property type="nucleotide sequence ID" value="NZ_PDJD01000001.1"/>
</dbReference>